<keyword evidence="1" id="KW-0175">Coiled coil</keyword>
<protein>
    <submittedName>
        <fullName evidence="3">Uncharacterized protein</fullName>
    </submittedName>
</protein>
<feature type="coiled-coil region" evidence="1">
    <location>
        <begin position="442"/>
        <end position="469"/>
    </location>
</feature>
<evidence type="ECO:0000313" key="3">
    <source>
        <dbReference type="EMBL" id="OGL78936.1"/>
    </source>
</evidence>
<evidence type="ECO:0000256" key="1">
    <source>
        <dbReference type="SAM" id="Coils"/>
    </source>
</evidence>
<accession>A0A1F7UKY0</accession>
<dbReference type="STRING" id="1802399.A3E39_01980"/>
<proteinExistence type="predicted"/>
<dbReference type="AlphaFoldDB" id="A0A1F7UKY0"/>
<feature type="region of interest" description="Disordered" evidence="2">
    <location>
        <begin position="1"/>
        <end position="52"/>
    </location>
</feature>
<gene>
    <name evidence="3" type="ORF">A3E39_01980</name>
</gene>
<organism evidence="3 4">
    <name type="scientific">Candidatus Uhrbacteria bacterium RIFCSPHIGHO2_12_FULL_60_25</name>
    <dbReference type="NCBI Taxonomy" id="1802399"/>
    <lineage>
        <taxon>Bacteria</taxon>
        <taxon>Candidatus Uhriibacteriota</taxon>
    </lineage>
</organism>
<reference evidence="3 4" key="1">
    <citation type="journal article" date="2016" name="Nat. Commun.">
        <title>Thousands of microbial genomes shed light on interconnected biogeochemical processes in an aquifer system.</title>
        <authorList>
            <person name="Anantharaman K."/>
            <person name="Brown C.T."/>
            <person name="Hug L.A."/>
            <person name="Sharon I."/>
            <person name="Castelle C.J."/>
            <person name="Probst A.J."/>
            <person name="Thomas B.C."/>
            <person name="Singh A."/>
            <person name="Wilkins M.J."/>
            <person name="Karaoz U."/>
            <person name="Brodie E.L."/>
            <person name="Williams K.H."/>
            <person name="Hubbard S.S."/>
            <person name="Banfield J.F."/>
        </authorList>
    </citation>
    <scope>NUCLEOTIDE SEQUENCE [LARGE SCALE GENOMIC DNA]</scope>
</reference>
<sequence>MPRNNMEGSAALKMEGPETHAPAPSPESRRRRAKETQIAADEARAEEFAESSAALERIQEQMQAAEGAAEHVADVNKFRKQDEAVERVQSPDWLMDVDPMRNLHLALAEAAKVRAYFIKTGVEQRGLTNETAWEHLHQMRSKELDLEAALQEAWKRPEELLNHPLAKEERRSLVEALLDVQETLEIVRDKVEAMNAQTNFDQNYAEARMKAFDAYRDDVDVLRDVRTEFTEGKMSNDEREGYLVTFKHRAAAIEDEIARLDALSPADTADFMNAAAYEAASATLKDYRTAIHELRAPDAEKLAALERHFPGKTVEEVTEELEMPKTIETVKGISTAEKPLTARQKTDVIVRAVGTLINNVKDVMGQQRLTEEWRTQALSELSSAYADLEERLRYLQTDATESPKVQEERTYIADALHGIDDMRAALHAHHGEGEAALVAPQRLLLDKELRAKERERKDLDRRMSKLAKDVKKAYGMDPDEIVAKGGLGLRGAMKRGLARLTGQDPYGEWKTLADRYETLSQELEKPLTTRTMEEIEPMSEDERIREQVRIEGRSAAAQYRELPESEEAFFGGTFEEAPFGAPVSHEHIRVADALEDSKSRGIANAVEVYKNIAENPVAELLSFGPEEYVNQLAIVLEARSAQGGLKGRDRFAAKKRLKAALAVLTEMQDELREHGIDVDTGTDVTARKGGASRGKRMVEQRRGRADARKARRNIGGGGFIET</sequence>
<comment type="caution">
    <text evidence="3">The sequence shown here is derived from an EMBL/GenBank/DDBJ whole genome shotgun (WGS) entry which is preliminary data.</text>
</comment>
<evidence type="ECO:0000313" key="4">
    <source>
        <dbReference type="Proteomes" id="UP000176603"/>
    </source>
</evidence>
<dbReference type="Proteomes" id="UP000176603">
    <property type="component" value="Unassembled WGS sequence"/>
</dbReference>
<dbReference type="EMBL" id="MGEH01000020">
    <property type="protein sequence ID" value="OGL78936.1"/>
    <property type="molecule type" value="Genomic_DNA"/>
</dbReference>
<evidence type="ECO:0000256" key="2">
    <source>
        <dbReference type="SAM" id="MobiDB-lite"/>
    </source>
</evidence>
<name>A0A1F7UKY0_9BACT</name>